<evidence type="ECO:0008006" key="5">
    <source>
        <dbReference type="Google" id="ProtNLM"/>
    </source>
</evidence>
<dbReference type="PANTHER" id="PTHR42767:SF1">
    <property type="entry name" value="ENDO-BETA-1,6-GALACTANASE-LIKE DOMAIN-CONTAINING PROTEIN"/>
    <property type="match status" value="1"/>
</dbReference>
<organism evidence="3 4">
    <name type="scientific">Alistipes intestinihominis</name>
    <dbReference type="NCBI Taxonomy" id="3133172"/>
    <lineage>
        <taxon>Bacteria</taxon>
        <taxon>Pseudomonadati</taxon>
        <taxon>Bacteroidota</taxon>
        <taxon>Bacteroidia</taxon>
        <taxon>Bacteroidales</taxon>
        <taxon>Rikenellaceae</taxon>
        <taxon>Alistipes</taxon>
    </lineage>
</organism>
<evidence type="ECO:0000313" key="4">
    <source>
        <dbReference type="Proteomes" id="UP001460202"/>
    </source>
</evidence>
<protein>
    <recommendedName>
        <fullName evidence="5">Glycoside hydrolase family 5 domain-containing protein</fullName>
    </recommendedName>
</protein>
<dbReference type="Gene3D" id="3.20.20.80">
    <property type="entry name" value="Glycosidases"/>
    <property type="match status" value="1"/>
</dbReference>
<proteinExistence type="predicted"/>
<reference evidence="3 4" key="1">
    <citation type="submission" date="2024-03" db="EMBL/GenBank/DDBJ databases">
        <title>Human intestinal bacterial collection.</title>
        <authorList>
            <person name="Pauvert C."/>
            <person name="Hitch T.C.A."/>
            <person name="Clavel T."/>
        </authorList>
    </citation>
    <scope>NUCLEOTIDE SEQUENCE [LARGE SCALE GENOMIC DNA]</scope>
    <source>
        <strain evidence="3 4">CLA-KB-H122</strain>
    </source>
</reference>
<gene>
    <name evidence="3" type="ORF">WMO46_06795</name>
</gene>
<keyword evidence="2" id="KW-0732">Signal</keyword>
<evidence type="ECO:0000313" key="3">
    <source>
        <dbReference type="EMBL" id="MEQ2544654.1"/>
    </source>
</evidence>
<feature type="chain" id="PRO_5046749758" description="Glycoside hydrolase family 5 domain-containing protein" evidence="2">
    <location>
        <begin position="26"/>
        <end position="526"/>
    </location>
</feature>
<dbReference type="Proteomes" id="UP001460202">
    <property type="component" value="Unassembled WGS sequence"/>
</dbReference>
<dbReference type="GeneID" id="78178896"/>
<dbReference type="InterPro" id="IPR017853">
    <property type="entry name" value="GH"/>
</dbReference>
<name>A0ABV1GW60_9BACT</name>
<dbReference type="InterPro" id="IPR039743">
    <property type="entry name" value="6GAL/EXGAL"/>
</dbReference>
<keyword evidence="4" id="KW-1185">Reference proteome</keyword>
<sequence>MRQTKTVRTLLLALLALAGCSASSAESNDDERLPESTRTPGYESGASLEVRVGRSTGVTLAGLGVELDPHFLSQNVTRHDGAKASDWDEIVVPRIRKMGIQRFRVMLLPHWWEPLNDNSDPGVAALDRFTFESAEMRSLYKVLDIAQEMNADVTLVLWGCPTYCDLLDPAYAGVKRHFLCSSEGTNWVVEPADSEEFAESFSTVVKHLIERRGYTCIKELTPFNEPDGNIIPLERYVPLAKVLDRRLRADGIRDKVRLNLSDNTDTRRFFLEGCARELSQEADLFNSHTYIFGYDTPNSTVLAWEEANVAAAATAGKNHFVGEFGSNQCVGATRQTDIDRYDRGVLMTRLVVNFLNAGAVGTSYWSLIDQYYGRNESYAAMQQLGMWRYMRTAYRQDPDPGVYDRLTDDYQPRPQYYAYSLLTRFIRKGSEVYPLDLGNEFAAGTAVRAADGRWTYVIANATDETLSFDLKNTLRGGMSACKVYVYEERRLPDGDELIAPSLQLENSGGTFCVGVKARSVIVLTQL</sequence>
<dbReference type="RefSeq" id="WP_129650456.1">
    <property type="nucleotide sequence ID" value="NZ_JBBMFL010000006.1"/>
</dbReference>
<accession>A0ABV1GW60</accession>
<comment type="caution">
    <text evidence="3">The sequence shown here is derived from an EMBL/GenBank/DDBJ whole genome shotgun (WGS) entry which is preliminary data.</text>
</comment>
<feature type="region of interest" description="Disordered" evidence="1">
    <location>
        <begin position="25"/>
        <end position="44"/>
    </location>
</feature>
<dbReference type="SUPFAM" id="SSF51445">
    <property type="entry name" value="(Trans)glycosidases"/>
    <property type="match status" value="1"/>
</dbReference>
<dbReference type="EMBL" id="JBBMFL010000006">
    <property type="protein sequence ID" value="MEQ2544654.1"/>
    <property type="molecule type" value="Genomic_DNA"/>
</dbReference>
<evidence type="ECO:0000256" key="2">
    <source>
        <dbReference type="SAM" id="SignalP"/>
    </source>
</evidence>
<feature type="signal peptide" evidence="2">
    <location>
        <begin position="1"/>
        <end position="25"/>
    </location>
</feature>
<dbReference type="PROSITE" id="PS51257">
    <property type="entry name" value="PROKAR_LIPOPROTEIN"/>
    <property type="match status" value="1"/>
</dbReference>
<evidence type="ECO:0000256" key="1">
    <source>
        <dbReference type="SAM" id="MobiDB-lite"/>
    </source>
</evidence>
<dbReference type="PANTHER" id="PTHR42767">
    <property type="entry name" value="ENDO-BETA-1,6-GALACTANASE"/>
    <property type="match status" value="1"/>
</dbReference>